<dbReference type="EMBL" id="DF238767">
    <property type="protein sequence ID" value="GAC92539.1"/>
    <property type="molecule type" value="Genomic_DNA"/>
</dbReference>
<dbReference type="PANTHER" id="PTHR45662:SF7">
    <property type="entry name" value="SACI DOMAIN PROTEIN (AFU_ORTHOLOGUE AFUA_1G15890)"/>
    <property type="match status" value="1"/>
</dbReference>
<organism evidence="3 4">
    <name type="scientific">Pseudozyma hubeiensis (strain SY62)</name>
    <name type="common">Yeast</name>
    <dbReference type="NCBI Taxonomy" id="1305764"/>
    <lineage>
        <taxon>Eukaryota</taxon>
        <taxon>Fungi</taxon>
        <taxon>Dikarya</taxon>
        <taxon>Basidiomycota</taxon>
        <taxon>Ustilaginomycotina</taxon>
        <taxon>Ustilaginomycetes</taxon>
        <taxon>Ustilaginales</taxon>
        <taxon>Ustilaginaceae</taxon>
        <taxon>Pseudozyma</taxon>
    </lineage>
</organism>
<feature type="compositionally biased region" description="Basic residues" evidence="1">
    <location>
        <begin position="322"/>
        <end position="331"/>
    </location>
</feature>
<evidence type="ECO:0000313" key="3">
    <source>
        <dbReference type="EMBL" id="GAC92539.1"/>
    </source>
</evidence>
<dbReference type="GO" id="GO:0005783">
    <property type="term" value="C:endoplasmic reticulum"/>
    <property type="evidence" value="ECO:0007669"/>
    <property type="project" value="TreeGrafter"/>
</dbReference>
<dbReference type="HOGENOM" id="CLU_671080_0_0_1"/>
<name>R9NVP1_PSEHS</name>
<dbReference type="InterPro" id="IPR022158">
    <property type="entry name" value="Inositol_phosphatase"/>
</dbReference>
<dbReference type="PANTHER" id="PTHR45662">
    <property type="entry name" value="PHOSPHATIDYLINOSITIDE PHOSPHATASE SAC1"/>
    <property type="match status" value="1"/>
</dbReference>
<feature type="domain" description="HSac2" evidence="2">
    <location>
        <begin position="152"/>
        <end position="313"/>
    </location>
</feature>
<proteinExistence type="predicted"/>
<evidence type="ECO:0000313" key="4">
    <source>
        <dbReference type="Proteomes" id="UP000014071"/>
    </source>
</evidence>
<dbReference type="PROSITE" id="PS51791">
    <property type="entry name" value="HSAC2"/>
    <property type="match status" value="1"/>
</dbReference>
<accession>R9NVP1</accession>
<reference evidence="4" key="1">
    <citation type="journal article" date="2013" name="Genome Announc.">
        <title>Draft genome sequence of the basidiomycetous yeast-like fungus Pseudozyma hubeiensis SY62, which produces an abundant amount of the biosurfactant mannosylerythritol lipids.</title>
        <authorList>
            <person name="Konishi M."/>
            <person name="Hatada Y."/>
            <person name="Horiuchi J."/>
        </authorList>
    </citation>
    <scope>NUCLEOTIDE SEQUENCE [LARGE SCALE GENOMIC DNA]</scope>
    <source>
        <strain evidence="4">SY62</strain>
    </source>
</reference>
<dbReference type="eggNOG" id="KOG1890">
    <property type="taxonomic scope" value="Eukaryota"/>
</dbReference>
<sequence length="423" mass="46375">MSEVDTSPPATTEEKIGSAVAPSTAAAAPHPTADGLNTGVLSNEATQPTPIFVLPEKVLDEAFNDIWANNANAISHCYSNTDALKVDFTRTGKRSIFGMINDATNSVYRMVQGAVTDFFRQTVLDFTYGSIGLHGLERYYDELNSRDPSESIRLARVRASAIESCRREVVLETEDVLGGWTLCSPLQANTVQALKLEEKVMLLTAKALYVCSYDFGSEKLNEFTKVLVGDIVGIQEGLYITSPNESSHPEENWGFVVTYLNSVSRSNTTASIKNVTTTTAAAATAASAHASESARRIFAFRAISDEIDDPTTLSNAEAANNHSRHLHHTVKTRSAVSRHDQSLASSEPGDEEKQSCMTSKQKVKMIVELLRECCIEAGAFDPEDEEEQESFVTQKTVQSLDEAKSMMPLFGSLIENLKRRLWL</sequence>
<feature type="region of interest" description="Disordered" evidence="1">
    <location>
        <begin position="1"/>
        <end position="41"/>
    </location>
</feature>
<dbReference type="GO" id="GO:0043812">
    <property type="term" value="F:phosphatidylinositol-4-phosphate phosphatase activity"/>
    <property type="evidence" value="ECO:0007669"/>
    <property type="project" value="TreeGrafter"/>
</dbReference>
<keyword evidence="4" id="KW-1185">Reference proteome</keyword>
<protein>
    <recommendedName>
        <fullName evidence="2">HSac2 domain-containing protein</fullName>
    </recommendedName>
</protein>
<dbReference type="OrthoDB" id="405996at2759"/>
<feature type="compositionally biased region" description="Polar residues" evidence="1">
    <location>
        <begin position="1"/>
        <end position="10"/>
    </location>
</feature>
<feature type="compositionally biased region" description="Low complexity" evidence="1">
    <location>
        <begin position="18"/>
        <end position="33"/>
    </location>
</feature>
<dbReference type="GO" id="GO:0046856">
    <property type="term" value="P:phosphatidylinositol dephosphorylation"/>
    <property type="evidence" value="ECO:0007669"/>
    <property type="project" value="TreeGrafter"/>
</dbReference>
<dbReference type="STRING" id="1305764.R9NVP1"/>
<feature type="region of interest" description="Disordered" evidence="1">
    <location>
        <begin position="318"/>
        <end position="356"/>
    </location>
</feature>
<evidence type="ECO:0000259" key="2">
    <source>
        <dbReference type="PROSITE" id="PS51791"/>
    </source>
</evidence>
<dbReference type="InterPro" id="IPR034753">
    <property type="entry name" value="hSac2"/>
</dbReference>
<gene>
    <name evidence="3" type="ORF">PHSY_000093</name>
</gene>
<dbReference type="Proteomes" id="UP000014071">
    <property type="component" value="Unassembled WGS sequence"/>
</dbReference>
<dbReference type="GeneID" id="24105405"/>
<dbReference type="Pfam" id="PF12456">
    <property type="entry name" value="hSac2"/>
    <property type="match status" value="1"/>
</dbReference>
<dbReference type="RefSeq" id="XP_012186126.1">
    <property type="nucleotide sequence ID" value="XM_012330736.1"/>
</dbReference>
<evidence type="ECO:0000256" key="1">
    <source>
        <dbReference type="SAM" id="MobiDB-lite"/>
    </source>
</evidence>
<dbReference type="AlphaFoldDB" id="R9NVP1"/>